<feature type="domain" description="Alpha-carbonic anhydrase" evidence="8">
    <location>
        <begin position="1"/>
        <end position="128"/>
    </location>
</feature>
<keyword evidence="10" id="KW-1185">Reference proteome</keyword>
<comment type="similarity">
    <text evidence="2">Belongs to the alpha-carbonic anhydrase family.</text>
</comment>
<organism evidence="9 10">
    <name type="scientific">Acanthoscelides obtectus</name>
    <name type="common">Bean weevil</name>
    <name type="synonym">Bruchus obtectus</name>
    <dbReference type="NCBI Taxonomy" id="200917"/>
    <lineage>
        <taxon>Eukaryota</taxon>
        <taxon>Metazoa</taxon>
        <taxon>Ecdysozoa</taxon>
        <taxon>Arthropoda</taxon>
        <taxon>Hexapoda</taxon>
        <taxon>Insecta</taxon>
        <taxon>Pterygota</taxon>
        <taxon>Neoptera</taxon>
        <taxon>Endopterygota</taxon>
        <taxon>Coleoptera</taxon>
        <taxon>Polyphaga</taxon>
        <taxon>Cucujiformia</taxon>
        <taxon>Chrysomeloidea</taxon>
        <taxon>Chrysomelidae</taxon>
        <taxon>Bruchinae</taxon>
        <taxon>Bruchini</taxon>
        <taxon>Acanthoscelides</taxon>
    </lineage>
</organism>
<evidence type="ECO:0000256" key="5">
    <source>
        <dbReference type="ARBA" id="ARBA00022833"/>
    </source>
</evidence>
<gene>
    <name evidence="9" type="ORF">ACAOBT_LOCUS1505</name>
</gene>
<evidence type="ECO:0000259" key="8">
    <source>
        <dbReference type="PROSITE" id="PS51144"/>
    </source>
</evidence>
<dbReference type="OrthoDB" id="429145at2759"/>
<dbReference type="Pfam" id="PF00194">
    <property type="entry name" value="Carb_anhydrase"/>
    <property type="match status" value="1"/>
</dbReference>
<evidence type="ECO:0000313" key="10">
    <source>
        <dbReference type="Proteomes" id="UP001152888"/>
    </source>
</evidence>
<dbReference type="GO" id="GO:0004089">
    <property type="term" value="F:carbonate dehydratase activity"/>
    <property type="evidence" value="ECO:0007669"/>
    <property type="project" value="UniProtKB-EC"/>
</dbReference>
<dbReference type="InterPro" id="IPR023561">
    <property type="entry name" value="Carbonic_anhydrase_a-class"/>
</dbReference>
<dbReference type="GO" id="GO:0005737">
    <property type="term" value="C:cytoplasm"/>
    <property type="evidence" value="ECO:0007669"/>
    <property type="project" value="TreeGrafter"/>
</dbReference>
<protein>
    <recommendedName>
        <fullName evidence="3">carbonic anhydrase</fullName>
        <ecNumber evidence="3">4.2.1.1</ecNumber>
    </recommendedName>
</protein>
<dbReference type="Gene3D" id="3.10.200.10">
    <property type="entry name" value="Alpha carbonic anhydrase"/>
    <property type="match status" value="1"/>
</dbReference>
<comment type="caution">
    <text evidence="9">The sequence shown here is derived from an EMBL/GenBank/DDBJ whole genome shotgun (WGS) entry which is preliminary data.</text>
</comment>
<sequence length="136" mass="15360">MDAKDGVCVVAVFLKVGKKENPEIAKIIAGLKHCTFKGKRHTMDNKVDILKLIPTSSDYYFYYGSLARPPCIECTVWIVYQDPIEISHGQLDAFNELQNHRPHHEGVKICNNYRPLCPVGSRKILFVKVPKKGCAC</sequence>
<dbReference type="EC" id="4.2.1.1" evidence="3"/>
<evidence type="ECO:0000256" key="2">
    <source>
        <dbReference type="ARBA" id="ARBA00010718"/>
    </source>
</evidence>
<dbReference type="SMART" id="SM01057">
    <property type="entry name" value="Carb_anhydrase"/>
    <property type="match status" value="1"/>
</dbReference>
<dbReference type="Proteomes" id="UP001152888">
    <property type="component" value="Unassembled WGS sequence"/>
</dbReference>
<evidence type="ECO:0000256" key="7">
    <source>
        <dbReference type="ARBA" id="ARBA00048348"/>
    </source>
</evidence>
<keyword evidence="6" id="KW-0456">Lyase</keyword>
<name>A0A9P0NRS4_ACAOB</name>
<reference evidence="9" key="1">
    <citation type="submission" date="2022-03" db="EMBL/GenBank/DDBJ databases">
        <authorList>
            <person name="Sayadi A."/>
        </authorList>
    </citation>
    <scope>NUCLEOTIDE SEQUENCE</scope>
</reference>
<dbReference type="SUPFAM" id="SSF51069">
    <property type="entry name" value="Carbonic anhydrase"/>
    <property type="match status" value="1"/>
</dbReference>
<dbReference type="PANTHER" id="PTHR18952:SF141">
    <property type="entry name" value="CARBONIC ANHYDRASE"/>
    <property type="match status" value="1"/>
</dbReference>
<dbReference type="AlphaFoldDB" id="A0A9P0NRS4"/>
<dbReference type="CDD" id="cd00326">
    <property type="entry name" value="alpha_CA"/>
    <property type="match status" value="1"/>
</dbReference>
<dbReference type="InterPro" id="IPR036398">
    <property type="entry name" value="CA_dom_sf"/>
</dbReference>
<comment type="catalytic activity">
    <reaction evidence="7">
        <text>hydrogencarbonate + H(+) = CO2 + H2O</text>
        <dbReference type="Rhea" id="RHEA:10748"/>
        <dbReference type="ChEBI" id="CHEBI:15377"/>
        <dbReference type="ChEBI" id="CHEBI:15378"/>
        <dbReference type="ChEBI" id="CHEBI:16526"/>
        <dbReference type="ChEBI" id="CHEBI:17544"/>
        <dbReference type="EC" id="4.2.1.1"/>
    </reaction>
</comment>
<evidence type="ECO:0000256" key="6">
    <source>
        <dbReference type="ARBA" id="ARBA00023239"/>
    </source>
</evidence>
<evidence type="ECO:0000256" key="1">
    <source>
        <dbReference type="ARBA" id="ARBA00001947"/>
    </source>
</evidence>
<dbReference type="PROSITE" id="PS51144">
    <property type="entry name" value="ALPHA_CA_2"/>
    <property type="match status" value="1"/>
</dbReference>
<accession>A0A9P0NRS4</accession>
<dbReference type="PANTHER" id="PTHR18952">
    <property type="entry name" value="CARBONIC ANHYDRASE"/>
    <property type="match status" value="1"/>
</dbReference>
<keyword evidence="5" id="KW-0862">Zinc</keyword>
<comment type="cofactor">
    <cofactor evidence="1">
        <name>Zn(2+)</name>
        <dbReference type="ChEBI" id="CHEBI:29105"/>
    </cofactor>
</comment>
<evidence type="ECO:0000256" key="4">
    <source>
        <dbReference type="ARBA" id="ARBA00022723"/>
    </source>
</evidence>
<dbReference type="InterPro" id="IPR001148">
    <property type="entry name" value="CA_dom"/>
</dbReference>
<keyword evidence="4" id="KW-0479">Metal-binding</keyword>
<evidence type="ECO:0000256" key="3">
    <source>
        <dbReference type="ARBA" id="ARBA00012925"/>
    </source>
</evidence>
<dbReference type="EMBL" id="CAKOFQ010006664">
    <property type="protein sequence ID" value="CAH1956321.1"/>
    <property type="molecule type" value="Genomic_DNA"/>
</dbReference>
<proteinExistence type="inferred from homology"/>
<evidence type="ECO:0000313" key="9">
    <source>
        <dbReference type="EMBL" id="CAH1956321.1"/>
    </source>
</evidence>
<dbReference type="GO" id="GO:0008270">
    <property type="term" value="F:zinc ion binding"/>
    <property type="evidence" value="ECO:0007669"/>
    <property type="project" value="InterPro"/>
</dbReference>